<evidence type="ECO:0000256" key="10">
    <source>
        <dbReference type="ARBA" id="ARBA00031936"/>
    </source>
</evidence>
<dbReference type="Proteomes" id="UP000226396">
    <property type="component" value="Segment"/>
</dbReference>
<keyword evidence="8 14" id="KW-0238">DNA-binding</keyword>
<keyword evidence="6" id="KW-0862">Zinc</keyword>
<evidence type="ECO:0000256" key="8">
    <source>
        <dbReference type="ARBA" id="ARBA00023125"/>
    </source>
</evidence>
<evidence type="ECO:0000256" key="2">
    <source>
        <dbReference type="ARBA" id="ARBA00022491"/>
    </source>
</evidence>
<sequence>MSFSDLKKKMGNFDEIRQQLQDNSGSRGENAYLNFGIDQTRNAYVRGRLMPAPEGENSPMVTYSRFNWKNGSKSYFAFSLRNIGEKSDPCQEYLAKLWEDGSKEAKALYGERKKKTNTLVNFHVIEDKVDPSNNGKTWLLRTPAFIKGLIDKALNPPKDKFTGEQAEAFNPFDIFGTYGGRDLILRVHDKEGQNSYETSKFADTPSALYDGDEAKMKEAYEGCHSLYKFVDPSRYKTRDELIAILAEVLGRNDPYFRAAHSEWLEANPTATGSGSRSERSESREEKREEKKEEPRREQPKSEPKAETKTETQSKPSSDDDGDFDFNVDFDDTPFGD</sequence>
<dbReference type="GO" id="GO:0006281">
    <property type="term" value="P:DNA repair"/>
    <property type="evidence" value="ECO:0007669"/>
    <property type="project" value="UniProtKB-KW"/>
</dbReference>
<dbReference type="Gene3D" id="3.90.198.10">
    <property type="entry name" value="Replication Fork Single-Stranded Dna Binding Protein"/>
    <property type="match status" value="1"/>
</dbReference>
<protein>
    <recommendedName>
        <fullName evidence="1">Single-stranded DNA-binding protein</fullName>
    </recommendedName>
    <alternativeName>
        <fullName evidence="10">Gp32</fullName>
    </alternativeName>
    <alternativeName>
        <fullName evidence="11">Helix-destabilizing protein</fullName>
    </alternativeName>
</protein>
<keyword evidence="3" id="KW-0235">DNA replication</keyword>
<feature type="region of interest" description="Disordered" evidence="12">
    <location>
        <begin position="266"/>
        <end position="336"/>
    </location>
</feature>
<accession>A0A223VZM1</accession>
<dbReference type="GO" id="GO:0003697">
    <property type="term" value="F:single-stranded DNA binding"/>
    <property type="evidence" value="ECO:0007669"/>
    <property type="project" value="InterPro"/>
</dbReference>
<feature type="compositionally biased region" description="Acidic residues" evidence="12">
    <location>
        <begin position="318"/>
        <end position="336"/>
    </location>
</feature>
<evidence type="ECO:0000256" key="1">
    <source>
        <dbReference type="ARBA" id="ARBA00018590"/>
    </source>
</evidence>
<feature type="domain" description="Bacteriophage T4 Gp32 single-stranded DNA-binding" evidence="13">
    <location>
        <begin position="48"/>
        <end position="241"/>
    </location>
</feature>
<evidence type="ECO:0000256" key="7">
    <source>
        <dbReference type="ARBA" id="ARBA00023109"/>
    </source>
</evidence>
<evidence type="ECO:0000256" key="12">
    <source>
        <dbReference type="SAM" id="MobiDB-lite"/>
    </source>
</evidence>
<keyword evidence="5" id="KW-0227">DNA damage</keyword>
<evidence type="ECO:0000256" key="4">
    <source>
        <dbReference type="ARBA" id="ARBA00022723"/>
    </source>
</evidence>
<evidence type="ECO:0000313" key="14">
    <source>
        <dbReference type="EMBL" id="ASV44613.1"/>
    </source>
</evidence>
<organism evidence="14 15">
    <name type="scientific">Agrobacterium phage Atu_ph04</name>
    <dbReference type="NCBI Taxonomy" id="2024263"/>
    <lineage>
        <taxon>Viruses</taxon>
        <taxon>Duplodnaviria</taxon>
        <taxon>Heunggongvirae</taxon>
        <taxon>Uroviricota</taxon>
        <taxon>Caudoviricetes</taxon>
        <taxon>Pootjesviridae</taxon>
        <taxon>Rollinsvirus</taxon>
        <taxon>Rollinsvirus ph04</taxon>
    </lineage>
</organism>
<dbReference type="InterPro" id="IPR012339">
    <property type="entry name" value="Phage_T4_Gp32_ssDNA-bd"/>
</dbReference>
<dbReference type="SUPFAM" id="SSF50249">
    <property type="entry name" value="Nucleic acid-binding proteins"/>
    <property type="match status" value="1"/>
</dbReference>
<dbReference type="InterPro" id="IPR012340">
    <property type="entry name" value="NA-bd_OB-fold"/>
</dbReference>
<feature type="compositionally biased region" description="Basic and acidic residues" evidence="12">
    <location>
        <begin position="276"/>
        <end position="311"/>
    </location>
</feature>
<reference evidence="14 15" key="1">
    <citation type="submission" date="2017-06" db="EMBL/GenBank/DDBJ databases">
        <authorList>
            <person name="Kim H.J."/>
            <person name="Triplett B.A."/>
        </authorList>
    </citation>
    <scope>NUCLEOTIDE SEQUENCE [LARGE SCALE GENOMIC DNA]</scope>
</reference>
<keyword evidence="9" id="KW-0234">DNA repair</keyword>
<dbReference type="EMBL" id="MF403007">
    <property type="protein sequence ID" value="ASV44613.1"/>
    <property type="molecule type" value="Genomic_DNA"/>
</dbReference>
<dbReference type="GO" id="GO:0006260">
    <property type="term" value="P:DNA replication"/>
    <property type="evidence" value="ECO:0007669"/>
    <property type="project" value="UniProtKB-KW"/>
</dbReference>
<dbReference type="KEGG" id="vg:77938966"/>
<proteinExistence type="predicted"/>
<evidence type="ECO:0000256" key="3">
    <source>
        <dbReference type="ARBA" id="ARBA00022705"/>
    </source>
</evidence>
<keyword evidence="7" id="KW-1194">Viral DNA replication</keyword>
<name>A0A223VZM1_9CAUD</name>
<dbReference type="GeneID" id="77938966"/>
<dbReference type="RefSeq" id="YP_010662949.1">
    <property type="nucleotide sequence ID" value="NC_070890.1"/>
</dbReference>
<dbReference type="GO" id="GO:0046872">
    <property type="term" value="F:metal ion binding"/>
    <property type="evidence" value="ECO:0007669"/>
    <property type="project" value="UniProtKB-KW"/>
</dbReference>
<keyword evidence="4" id="KW-0479">Metal-binding</keyword>
<evidence type="ECO:0000256" key="11">
    <source>
        <dbReference type="ARBA" id="ARBA00032941"/>
    </source>
</evidence>
<dbReference type="InterPro" id="IPR044947">
    <property type="entry name" value="Phage_T4_Gp32_ssDNA-bd_sf"/>
</dbReference>
<dbReference type="GO" id="GO:0039693">
    <property type="term" value="P:viral DNA genome replication"/>
    <property type="evidence" value="ECO:0007669"/>
    <property type="project" value="UniProtKB-KW"/>
</dbReference>
<keyword evidence="15" id="KW-1185">Reference proteome</keyword>
<dbReference type="Pfam" id="PF08804">
    <property type="entry name" value="gp32"/>
    <property type="match status" value="1"/>
</dbReference>
<evidence type="ECO:0000256" key="9">
    <source>
        <dbReference type="ARBA" id="ARBA00023204"/>
    </source>
</evidence>
<keyword evidence="2" id="KW-0678">Repressor</keyword>
<evidence type="ECO:0000256" key="6">
    <source>
        <dbReference type="ARBA" id="ARBA00022833"/>
    </source>
</evidence>
<evidence type="ECO:0000256" key="5">
    <source>
        <dbReference type="ARBA" id="ARBA00022763"/>
    </source>
</evidence>
<evidence type="ECO:0000313" key="15">
    <source>
        <dbReference type="Proteomes" id="UP000226396"/>
    </source>
</evidence>
<evidence type="ECO:0000259" key="13">
    <source>
        <dbReference type="Pfam" id="PF08804"/>
    </source>
</evidence>